<name>A0ACB5TJV2_CANBO</name>
<evidence type="ECO:0000313" key="2">
    <source>
        <dbReference type="Proteomes" id="UP001165101"/>
    </source>
</evidence>
<gene>
    <name evidence="1" type="ORF">Cboi01_000146500</name>
</gene>
<protein>
    <submittedName>
        <fullName evidence="1">Unnamed protein product</fullName>
    </submittedName>
</protein>
<proteinExistence type="predicted"/>
<dbReference type="Proteomes" id="UP001165101">
    <property type="component" value="Unassembled WGS sequence"/>
</dbReference>
<comment type="caution">
    <text evidence="1">The sequence shown here is derived from an EMBL/GenBank/DDBJ whole genome shotgun (WGS) entry which is preliminary data.</text>
</comment>
<evidence type="ECO:0000313" key="1">
    <source>
        <dbReference type="EMBL" id="GME89595.1"/>
    </source>
</evidence>
<dbReference type="EMBL" id="BSXV01000551">
    <property type="protein sequence ID" value="GME89595.1"/>
    <property type="molecule type" value="Genomic_DNA"/>
</dbReference>
<organism evidence="1 2">
    <name type="scientific">Candida boidinii</name>
    <name type="common">Yeast</name>
    <dbReference type="NCBI Taxonomy" id="5477"/>
    <lineage>
        <taxon>Eukaryota</taxon>
        <taxon>Fungi</taxon>
        <taxon>Dikarya</taxon>
        <taxon>Ascomycota</taxon>
        <taxon>Saccharomycotina</taxon>
        <taxon>Pichiomycetes</taxon>
        <taxon>Pichiales</taxon>
        <taxon>Pichiaceae</taxon>
        <taxon>Ogataea</taxon>
        <taxon>Ogataea/Candida clade</taxon>
    </lineage>
</organism>
<accession>A0ACB5TJV2</accession>
<sequence length="942" mass="106002">MHELLVSSTPFTKNISLNILNNLSAHNDEEEEEEEEAEDNNSSDTNITDLSFQALTANTRKSIAQKNLINQQQQQQQQQQHEQKKNDQFNEKISDSINTINKVNSGDKFSNSNEINSKPYLSTPLVKDASGGNLNGESVNDEINTLFEKHMMSQASRLGDTMMKRDIVESRKDTKNVIEEDYNSSNNNNNNNKTDESDLAEENDDSIGDLDKNFSIDIGKLEKIEVSMIRLPLKSADAVSKHNTPTTKRSSITFTALPHREPLTLKSATRKSNRISIRGTDDNNDETKTKIQSHNKDENTLSKQNKISKNLDYNKENDFKSLLSPSSPVSSSEPTIKMRNYYTSNNHTTTNKSNDNIKKSVNINNNQNDNTNEDQKQQYRNQNQNQKLDDIKEDSSFKGIFGIADKDVSIKETDNCDLSSNFEKTINKTNLSTYNHSSQRNSLNEFEESPIKVKNKSTTNQSNDFFARLMAPTESSAAKSVNKASPGTSLKDKKQFAITPLRMRHNETISTSALRGVTSNPSIAQTRSKSISESVSVNTNSTNSTLSLSTYNSTAITSASVTPLDMKLNEGLPINEEENFTATTQLDRNLFEAQKNAEAASSSLRKSPTRKSNIPHMGLTSISLDKPNRDVSSKIQSPINSSTKSIERPMNNNKKTRSIVESSTMSKNSSITESKRDQRVISIRSNEIDSRIQLNLNNKRKIETAIKSSSSNLHDIENMKKYKRIQKVTKQTGTLVVSPLNKLKEKQAMGSFPNSKSISSDNLKLNNNYNRGRKEDTLNRNVISKGVNKTNRTGVTSITSNKKIPSSFIPAAFRKKSTLVVEKKQNILHSSSSNNNIRQEKDEMILPEIYSDDEQNNDDGNVLMEWGRSPNLKSELKKQQLFDADKLFGPVMPITIEDTFRNFKANKYKSRLSSVNYMGCDRLTQKEIDDYAKQRAMYSTNL</sequence>
<keyword evidence="2" id="KW-1185">Reference proteome</keyword>
<reference evidence="1" key="1">
    <citation type="submission" date="2023-04" db="EMBL/GenBank/DDBJ databases">
        <title>Candida boidinii NBRC 1967.</title>
        <authorList>
            <person name="Ichikawa N."/>
            <person name="Sato H."/>
            <person name="Tonouchi N."/>
        </authorList>
    </citation>
    <scope>NUCLEOTIDE SEQUENCE</scope>
    <source>
        <strain evidence="1">NBRC 1967</strain>
    </source>
</reference>